<comment type="subcellular location">
    <subcellularLocation>
        <location evidence="1">Membrane</location>
        <topology evidence="1">Multi-pass membrane protein</topology>
    </subcellularLocation>
</comment>
<evidence type="ECO:0000256" key="4">
    <source>
        <dbReference type="ARBA" id="ARBA00022692"/>
    </source>
</evidence>
<evidence type="ECO:0000256" key="9">
    <source>
        <dbReference type="SAM" id="Phobius"/>
    </source>
</evidence>
<dbReference type="GO" id="GO:0008324">
    <property type="term" value="F:monoatomic cation transmembrane transporter activity"/>
    <property type="evidence" value="ECO:0007669"/>
    <property type="project" value="InterPro"/>
</dbReference>
<keyword evidence="5" id="KW-0460">Magnesium</keyword>
<dbReference type="PROSITE" id="PS51371">
    <property type="entry name" value="CBS"/>
    <property type="match status" value="1"/>
</dbReference>
<comment type="caution">
    <text evidence="11">The sequence shown here is derived from an EMBL/GenBank/DDBJ whole genome shotgun (WGS) entry which is preliminary data.</text>
</comment>
<feature type="transmembrane region" description="Helical" evidence="9">
    <location>
        <begin position="395"/>
        <end position="419"/>
    </location>
</feature>
<dbReference type="InterPro" id="IPR046342">
    <property type="entry name" value="CBS_dom_sf"/>
</dbReference>
<evidence type="ECO:0000259" key="10">
    <source>
        <dbReference type="PROSITE" id="PS51371"/>
    </source>
</evidence>
<feature type="transmembrane region" description="Helical" evidence="9">
    <location>
        <begin position="366"/>
        <end position="389"/>
    </location>
</feature>
<dbReference type="Gene3D" id="1.10.357.20">
    <property type="entry name" value="SLC41 divalent cation transporters, integral membrane domain"/>
    <property type="match status" value="1"/>
</dbReference>
<evidence type="ECO:0000256" key="3">
    <source>
        <dbReference type="ARBA" id="ARBA00022448"/>
    </source>
</evidence>
<proteinExistence type="inferred from homology"/>
<evidence type="ECO:0000256" key="8">
    <source>
        <dbReference type="PROSITE-ProRule" id="PRU00703"/>
    </source>
</evidence>
<dbReference type="SUPFAM" id="SSF54631">
    <property type="entry name" value="CBS-domain pair"/>
    <property type="match status" value="1"/>
</dbReference>
<dbReference type="SUPFAM" id="SSF158791">
    <property type="entry name" value="MgtE N-terminal domain-like"/>
    <property type="match status" value="1"/>
</dbReference>
<evidence type="ECO:0000256" key="7">
    <source>
        <dbReference type="ARBA" id="ARBA00023136"/>
    </source>
</evidence>
<feature type="transmembrane region" description="Helical" evidence="9">
    <location>
        <begin position="292"/>
        <end position="310"/>
    </location>
</feature>
<dbReference type="Pfam" id="PF03448">
    <property type="entry name" value="MgtE_N"/>
    <property type="match status" value="1"/>
</dbReference>
<keyword evidence="8" id="KW-0129">CBS domain</keyword>
<dbReference type="EMBL" id="SWCI01000002">
    <property type="protein sequence ID" value="TKB50520.1"/>
    <property type="molecule type" value="Genomic_DNA"/>
</dbReference>
<accession>A0A4U1BK95</accession>
<dbReference type="SMART" id="SM00924">
    <property type="entry name" value="MgtE_N"/>
    <property type="match status" value="1"/>
</dbReference>
<organism evidence="11 12">
    <name type="scientific">Ferrimonas sediminicola</name>
    <dbReference type="NCBI Taxonomy" id="2569538"/>
    <lineage>
        <taxon>Bacteria</taxon>
        <taxon>Pseudomonadati</taxon>
        <taxon>Pseudomonadota</taxon>
        <taxon>Gammaproteobacteria</taxon>
        <taxon>Alteromonadales</taxon>
        <taxon>Ferrimonadaceae</taxon>
        <taxon>Ferrimonas</taxon>
    </lineage>
</organism>
<dbReference type="InterPro" id="IPR006668">
    <property type="entry name" value="Mg_transptr_MgtE_intracell_dom"/>
</dbReference>
<feature type="transmembrane region" description="Helical" evidence="9">
    <location>
        <begin position="431"/>
        <end position="455"/>
    </location>
</feature>
<evidence type="ECO:0000313" key="11">
    <source>
        <dbReference type="EMBL" id="TKB50520.1"/>
    </source>
</evidence>
<dbReference type="Pfam" id="PF00571">
    <property type="entry name" value="CBS"/>
    <property type="match status" value="1"/>
</dbReference>
<evidence type="ECO:0000256" key="6">
    <source>
        <dbReference type="ARBA" id="ARBA00022989"/>
    </source>
</evidence>
<feature type="domain" description="CBS" evidence="10">
    <location>
        <begin position="208"/>
        <end position="266"/>
    </location>
</feature>
<dbReference type="Pfam" id="PF01769">
    <property type="entry name" value="MgtE"/>
    <property type="match status" value="1"/>
</dbReference>
<evidence type="ECO:0000256" key="1">
    <source>
        <dbReference type="ARBA" id="ARBA00004141"/>
    </source>
</evidence>
<dbReference type="AlphaFoldDB" id="A0A4U1BK95"/>
<reference evidence="11 12" key="1">
    <citation type="submission" date="2019-04" db="EMBL/GenBank/DDBJ databases">
        <authorList>
            <person name="Hwang J.C."/>
        </authorList>
    </citation>
    <scope>NUCLEOTIDE SEQUENCE [LARGE SCALE GENOMIC DNA]</scope>
    <source>
        <strain evidence="11 12">IMCC35001</strain>
    </source>
</reference>
<dbReference type="InterPro" id="IPR000644">
    <property type="entry name" value="CBS_dom"/>
</dbReference>
<dbReference type="GO" id="GO:0016020">
    <property type="term" value="C:membrane"/>
    <property type="evidence" value="ECO:0007669"/>
    <property type="project" value="UniProtKB-SubCell"/>
</dbReference>
<keyword evidence="3" id="KW-0813">Transport</keyword>
<sequence>MADLPNELDTSREEVSHLVERLSLAKEEQQESLFEQAIEQVEPGEIALLLESLPIGDRLERWQQVAQDEQLDVLVAMRAEARGAILRTLPEPTLAALLDRVDAESLIELADDLPVAIVDDAVTRMTARQRNWFEQASQYGDDEVGRYLNHEMVLVPANARAGDALRVLLRSHYPFSDQAYLVDALGLYRGAISLKQLASLPDTQRLKEVPLLDLVPLQATTSVVDATEAVEHSGLAALPVVDTEGRLQGRISLQLALELTREEYESRLMATVGLDEETDLFSPVLQSSKRRALWLGINLLTALLASWVIGRFEATLVQVVSLAVLMPIVASMGGIAGSQTLTLVVRGLAMGQLAQGNLRALLSKEIGVGVLNGIAWSVIIGAVAGLWFGDLATGLVMAAAIIINITVAALAGVLVPVVLDRRGIDPALSGSVVLTTVTDVVGFLTFLGLGSLVLVP</sequence>
<keyword evidence="7 9" id="KW-0472">Membrane</keyword>
<keyword evidence="12" id="KW-1185">Reference proteome</keyword>
<dbReference type="Gene3D" id="3.10.580.10">
    <property type="entry name" value="CBS-domain"/>
    <property type="match status" value="1"/>
</dbReference>
<dbReference type="InterPro" id="IPR036739">
    <property type="entry name" value="SLC41_membr_dom_sf"/>
</dbReference>
<keyword evidence="4 9" id="KW-0812">Transmembrane</keyword>
<dbReference type="PANTHER" id="PTHR41394">
    <property type="entry name" value="MAGNESIUM TRANSPORTER MGTE"/>
    <property type="match status" value="1"/>
</dbReference>
<dbReference type="Proteomes" id="UP000305674">
    <property type="component" value="Unassembled WGS sequence"/>
</dbReference>
<dbReference type="OrthoDB" id="9790355at2"/>
<comment type="similarity">
    <text evidence="2">Belongs to the SLC41A transporter family.</text>
</comment>
<dbReference type="SUPFAM" id="SSF161093">
    <property type="entry name" value="MgtE membrane domain-like"/>
    <property type="match status" value="1"/>
</dbReference>
<dbReference type="Gene3D" id="1.20.50.50">
    <property type="match status" value="1"/>
</dbReference>
<keyword evidence="6 9" id="KW-1133">Transmembrane helix</keyword>
<evidence type="ECO:0000256" key="5">
    <source>
        <dbReference type="ARBA" id="ARBA00022842"/>
    </source>
</evidence>
<dbReference type="PANTHER" id="PTHR41394:SF5">
    <property type="entry name" value="SLC41A_MGTE INTEGRAL MEMBRANE DOMAIN-CONTAINING PROTEIN"/>
    <property type="match status" value="1"/>
</dbReference>
<dbReference type="InterPro" id="IPR006667">
    <property type="entry name" value="SLC41_membr_dom"/>
</dbReference>
<feature type="transmembrane region" description="Helical" evidence="9">
    <location>
        <begin position="322"/>
        <end position="345"/>
    </location>
</feature>
<evidence type="ECO:0000256" key="2">
    <source>
        <dbReference type="ARBA" id="ARBA00009749"/>
    </source>
</evidence>
<gene>
    <name evidence="11" type="ORF">FCL40_05050</name>
</gene>
<evidence type="ECO:0000313" key="12">
    <source>
        <dbReference type="Proteomes" id="UP000305674"/>
    </source>
</evidence>
<name>A0A4U1BK95_9GAMM</name>
<protein>
    <submittedName>
        <fullName evidence="11">Magnesium transporter</fullName>
    </submittedName>
</protein>
<dbReference type="RefSeq" id="WP_136851969.1">
    <property type="nucleotide sequence ID" value="NZ_SWCI01000002.1"/>
</dbReference>